<reference evidence="1" key="1">
    <citation type="submission" date="2022-03" db="EMBL/GenBank/DDBJ databases">
        <title>Genomic analyses of argali, domestic sheep and their hybrids provide insights into chromosomal evolution, heterosis and genetic basis of agronomic traits.</title>
        <authorList>
            <person name="Li M."/>
        </authorList>
    </citation>
    <scope>NUCLEOTIDE SEQUENCE</scope>
    <source>
        <strain evidence="1">F1 hybrid</strain>
    </source>
</reference>
<comment type="caution">
    <text evidence="1">The sequence shown here is derived from an EMBL/GenBank/DDBJ whole genome shotgun (WGS) entry which is preliminary data.</text>
</comment>
<evidence type="ECO:0000313" key="1">
    <source>
        <dbReference type="EMBL" id="KAI4589024.1"/>
    </source>
</evidence>
<dbReference type="Proteomes" id="UP001057279">
    <property type="component" value="Linkage Group LG02"/>
</dbReference>
<gene>
    <name evidence="1" type="ORF">MJG53_003432</name>
</gene>
<evidence type="ECO:0000313" key="2">
    <source>
        <dbReference type="Proteomes" id="UP001057279"/>
    </source>
</evidence>
<organism evidence="1 2">
    <name type="scientific">Ovis ammon polii x Ovis aries</name>
    <dbReference type="NCBI Taxonomy" id="2918886"/>
    <lineage>
        <taxon>Eukaryota</taxon>
        <taxon>Metazoa</taxon>
        <taxon>Chordata</taxon>
        <taxon>Craniata</taxon>
        <taxon>Vertebrata</taxon>
        <taxon>Euteleostomi</taxon>
        <taxon>Mammalia</taxon>
        <taxon>Eutheria</taxon>
        <taxon>Laurasiatheria</taxon>
        <taxon>Artiodactyla</taxon>
        <taxon>Ruminantia</taxon>
        <taxon>Pecora</taxon>
        <taxon>Bovidae</taxon>
        <taxon>Caprinae</taxon>
        <taxon>Ovis</taxon>
    </lineage>
</organism>
<dbReference type="EMBL" id="CM043027">
    <property type="protein sequence ID" value="KAI4589024.1"/>
    <property type="molecule type" value="Genomic_DNA"/>
</dbReference>
<sequence>MRSGSLNRIGSAPARRYRHIPAPHSTPFPPCYQRGGTGPVDPQDFGSISKRAFCESACSPPGLLLPHPPPVSDARTARALQPQPVHTVSQDTPVSRMAPLSPSPRLPLWIPAPAPGPAVQLLLLLLLLVPAHPQSLLWMQGAPATGGDSSGEDDPLGEEDLPSEEDIPEEEDSPGEEDLPGLKMDPGEENSLKLEDLPTIEAPRDTEDLQNNAHRDEKGAPLPLAPYPLSELDEETIKRDTERGAPPWPQVSPACAGRFQSPVDIRPELTAFCPALQPLELLGFELPPQPKLRLCNNGHTVQLSLPSGLKMALGPGQEYRALQLHLHWGAAGRPGSEHTVDGHRFPAEIHVVHLSTAFEEFDEALGRPGGLAVLAAFLQGVIWTVFNQTVKLSAKQVTLGMRRQKEMKGPCGGSGGHGQWSPELHTLADSLWGPDDSRLQLNFRATQPLNGRIIEASFPAGVDGSPRTVEPGDILALVFGLLFAVTSIAFLVQMRRQQRYYTDPLPQAQPPHPRVQSSSMQIACK</sequence>
<keyword evidence="2" id="KW-1185">Reference proteome</keyword>
<accession>A0ACB9VG95</accession>
<name>A0ACB9VG95_9CETA</name>
<protein>
    <submittedName>
        <fullName evidence="1">Uncharacterized protein</fullName>
    </submittedName>
</protein>
<proteinExistence type="predicted"/>